<keyword evidence="12" id="KW-1185">Reference proteome</keyword>
<keyword evidence="9" id="KW-0812">Transmembrane</keyword>
<feature type="domain" description="Histidine kinase" evidence="10">
    <location>
        <begin position="151"/>
        <end position="316"/>
    </location>
</feature>
<evidence type="ECO:0000313" key="11">
    <source>
        <dbReference type="EMBL" id="KIL96692.1"/>
    </source>
</evidence>
<name>A0A0C2U5H4_PARME</name>
<keyword evidence="8" id="KW-0902">Two-component regulatory system</keyword>
<dbReference type="Gene3D" id="3.30.565.10">
    <property type="entry name" value="Histidine kinase-like ATPase, C-terminal domain"/>
    <property type="match status" value="1"/>
</dbReference>
<comment type="catalytic activity">
    <reaction evidence="1">
        <text>ATP + protein L-histidine = ADP + protein N-phospho-L-histidine.</text>
        <dbReference type="EC" id="2.7.13.3"/>
    </reaction>
</comment>
<dbReference type="PANTHER" id="PTHR43065">
    <property type="entry name" value="SENSOR HISTIDINE KINASE"/>
    <property type="match status" value="1"/>
</dbReference>
<dbReference type="GO" id="GO:0005524">
    <property type="term" value="F:ATP binding"/>
    <property type="evidence" value="ECO:0007669"/>
    <property type="project" value="UniProtKB-KW"/>
</dbReference>
<feature type="transmembrane region" description="Helical" evidence="9">
    <location>
        <begin position="7"/>
        <end position="27"/>
    </location>
</feature>
<keyword evidence="3" id="KW-0597">Phosphoprotein</keyword>
<dbReference type="Pfam" id="PF02518">
    <property type="entry name" value="HATPase_c"/>
    <property type="match status" value="1"/>
</dbReference>
<evidence type="ECO:0000313" key="12">
    <source>
        <dbReference type="Proteomes" id="UP000031971"/>
    </source>
</evidence>
<dbReference type="Proteomes" id="UP000031971">
    <property type="component" value="Unassembled WGS sequence"/>
</dbReference>
<keyword evidence="6 11" id="KW-0418">Kinase</keyword>
<keyword evidence="11" id="KW-0282">Flagellum</keyword>
<dbReference type="OrthoDB" id="9776727at2"/>
<evidence type="ECO:0000256" key="8">
    <source>
        <dbReference type="ARBA" id="ARBA00023012"/>
    </source>
</evidence>
<dbReference type="SUPFAM" id="SSF55874">
    <property type="entry name" value="ATPase domain of HSP90 chaperone/DNA topoisomerase II/histidine kinase"/>
    <property type="match status" value="1"/>
</dbReference>
<dbReference type="InterPro" id="IPR005467">
    <property type="entry name" value="His_kinase_dom"/>
</dbReference>
<dbReference type="GO" id="GO:0000160">
    <property type="term" value="P:phosphorelay signal transduction system"/>
    <property type="evidence" value="ECO:0007669"/>
    <property type="project" value="UniProtKB-KW"/>
</dbReference>
<comment type="caution">
    <text evidence="11">The sequence shown here is derived from an EMBL/GenBank/DDBJ whole genome shotgun (WGS) entry which is preliminary data.</text>
</comment>
<keyword evidence="9" id="KW-1133">Transmembrane helix</keyword>
<keyword evidence="7" id="KW-0067">ATP-binding</keyword>
<evidence type="ECO:0000259" key="10">
    <source>
        <dbReference type="PROSITE" id="PS50109"/>
    </source>
</evidence>
<evidence type="ECO:0000256" key="4">
    <source>
        <dbReference type="ARBA" id="ARBA00022679"/>
    </source>
</evidence>
<dbReference type="InterPro" id="IPR004358">
    <property type="entry name" value="Sig_transdc_His_kin-like_C"/>
</dbReference>
<sequence length="335" mass="37023">MKTSRKIFGLTYLIAGMAVAGIALFTLSRTTQTLHDLSRQRLHESVNREARIIYNTLDMVKSDLLVLAEEGGAGGSLDEASRRKLSDRYATFMQKRPSYTRILYQSGTNGDLVSVEQTDQGLRAKGTGAAVDSDLSHMAEQGAKLWPGNVILTDMLDFARPKSLDLDWVDLDEVLEIATVSMTPMLTEQDIVVCTDGHHSLPKVWGDRTRLIQVFQNLLSNAIQAMERGGHLTLEARSELHRSRPSVEIRIIDTGSGISVDVRDKIFEPFFTTRAKGTGLGLTIVHRLIRSHDGELIFESNPVGGTVARVILPLVSPDWPPSSMTQISLEEVDAR</sequence>
<dbReference type="RefSeq" id="WP_009869134.1">
    <property type="nucleotide sequence ID" value="NZ_JXSL01000035.1"/>
</dbReference>
<keyword evidence="11" id="KW-0969">Cilium</keyword>
<dbReference type="InterPro" id="IPR003594">
    <property type="entry name" value="HATPase_dom"/>
</dbReference>
<dbReference type="InterPro" id="IPR036890">
    <property type="entry name" value="HATPase_C_sf"/>
</dbReference>
<dbReference type="AlphaFoldDB" id="A0A0C2U5H4"/>
<keyword evidence="11" id="KW-0966">Cell projection</keyword>
<evidence type="ECO:0000256" key="5">
    <source>
        <dbReference type="ARBA" id="ARBA00022741"/>
    </source>
</evidence>
<keyword evidence="5" id="KW-0547">Nucleotide-binding</keyword>
<evidence type="ECO:0000256" key="7">
    <source>
        <dbReference type="ARBA" id="ARBA00022840"/>
    </source>
</evidence>
<evidence type="ECO:0000256" key="9">
    <source>
        <dbReference type="SAM" id="Phobius"/>
    </source>
</evidence>
<gene>
    <name evidence="11" type="ORF">CCC_01558</name>
</gene>
<dbReference type="EMBL" id="JXSL01000035">
    <property type="protein sequence ID" value="KIL96692.1"/>
    <property type="molecule type" value="Genomic_DNA"/>
</dbReference>
<keyword evidence="9" id="KW-0472">Membrane</keyword>
<dbReference type="EC" id="2.7.13.3" evidence="2"/>
<evidence type="ECO:0000256" key="1">
    <source>
        <dbReference type="ARBA" id="ARBA00000085"/>
    </source>
</evidence>
<organism evidence="11 12">
    <name type="scientific">Paramagnetospirillum magnetotacticum MS-1</name>
    <dbReference type="NCBI Taxonomy" id="272627"/>
    <lineage>
        <taxon>Bacteria</taxon>
        <taxon>Pseudomonadati</taxon>
        <taxon>Pseudomonadota</taxon>
        <taxon>Alphaproteobacteria</taxon>
        <taxon>Rhodospirillales</taxon>
        <taxon>Magnetospirillaceae</taxon>
        <taxon>Paramagnetospirillum</taxon>
    </lineage>
</organism>
<dbReference type="PRINTS" id="PR00344">
    <property type="entry name" value="BCTRLSENSOR"/>
</dbReference>
<dbReference type="SMART" id="SM00387">
    <property type="entry name" value="HATPase_c"/>
    <property type="match status" value="1"/>
</dbReference>
<dbReference type="PANTHER" id="PTHR43065:SF10">
    <property type="entry name" value="PEROXIDE STRESS-ACTIVATED HISTIDINE KINASE MAK3"/>
    <property type="match status" value="1"/>
</dbReference>
<dbReference type="GO" id="GO:0004673">
    <property type="term" value="F:protein histidine kinase activity"/>
    <property type="evidence" value="ECO:0007669"/>
    <property type="project" value="UniProtKB-EC"/>
</dbReference>
<proteinExistence type="predicted"/>
<protein>
    <recommendedName>
        <fullName evidence="2">histidine kinase</fullName>
        <ecNumber evidence="2">2.7.13.3</ecNumber>
    </recommendedName>
</protein>
<reference evidence="11 12" key="1">
    <citation type="submission" date="2015-01" db="EMBL/GenBank/DDBJ databases">
        <title>Genome Sequence of Magnetospirillum magnetotacticum Strain MS-1.</title>
        <authorList>
            <person name="Marinov G.K."/>
            <person name="Smalley M.D."/>
            <person name="DeSalvo G."/>
        </authorList>
    </citation>
    <scope>NUCLEOTIDE SEQUENCE [LARGE SCALE GENOMIC DNA]</scope>
    <source>
        <strain evidence="11 12">MS-1</strain>
    </source>
</reference>
<evidence type="ECO:0000256" key="2">
    <source>
        <dbReference type="ARBA" id="ARBA00012438"/>
    </source>
</evidence>
<evidence type="ECO:0000256" key="6">
    <source>
        <dbReference type="ARBA" id="ARBA00022777"/>
    </source>
</evidence>
<evidence type="ECO:0000256" key="3">
    <source>
        <dbReference type="ARBA" id="ARBA00022553"/>
    </source>
</evidence>
<dbReference type="PROSITE" id="PS50109">
    <property type="entry name" value="HIS_KIN"/>
    <property type="match status" value="1"/>
</dbReference>
<dbReference type="STRING" id="272627.CCC_01558"/>
<keyword evidence="4" id="KW-0808">Transferase</keyword>
<accession>A0A0C2U5H4</accession>